<sequence length="323" mass="37838">MMEPKVSVIVPLYNGEKYIEETILSIINQTYKNIEIIVIDDGSSDQSAAITKNLMRQYTNIKYVYQINQGVSVARNKGIKEASGEFVTFLDSDDFWHTKKIEKQIKQVISSQMKVCYSGHINFYNETLRKENNHTDFVQGDLTKAFLTHRVLAQTGTWLFNKSILEENAIQFTPGASWGEDIEFIFKVVSMTNVCCVPEFLTYYRILSEGNLSSKYTDYHLKTQKEIEVFQRLKEWVMGNKEKLITDNYKELLSLIDTYSFPHIIIDNACIYFKMNTKYSQQTVKEIKDDVKKYTKKLFLKNGKRSVKLYLKYLYVHFKLFNT</sequence>
<name>A0ABW8R9V6_9BACI</name>
<dbReference type="InterPro" id="IPR029044">
    <property type="entry name" value="Nucleotide-diphossugar_trans"/>
</dbReference>
<dbReference type="Pfam" id="PF00535">
    <property type="entry name" value="Glycos_transf_2"/>
    <property type="match status" value="1"/>
</dbReference>
<accession>A0ABW8R9V6</accession>
<feature type="domain" description="Glycosyltransferase 2-like" evidence="2">
    <location>
        <begin position="7"/>
        <end position="165"/>
    </location>
</feature>
<evidence type="ECO:0000313" key="4">
    <source>
        <dbReference type="Proteomes" id="UP001623041"/>
    </source>
</evidence>
<reference evidence="3 4" key="1">
    <citation type="submission" date="2024-11" db="EMBL/GenBank/DDBJ databases">
        <authorList>
            <person name="Lucas J.A."/>
        </authorList>
    </citation>
    <scope>NUCLEOTIDE SEQUENCE [LARGE SCALE GENOMIC DNA]</scope>
    <source>
        <strain evidence="3 4">Z 5.4</strain>
    </source>
</reference>
<dbReference type="InterPro" id="IPR001173">
    <property type="entry name" value="Glyco_trans_2-like"/>
</dbReference>
<dbReference type="Proteomes" id="UP001623041">
    <property type="component" value="Unassembled WGS sequence"/>
</dbReference>
<dbReference type="PANTHER" id="PTHR22916:SF3">
    <property type="entry name" value="UDP-GLCNAC:BETAGAL BETA-1,3-N-ACETYLGLUCOSAMINYLTRANSFERASE-LIKE PROTEIN 1"/>
    <property type="match status" value="1"/>
</dbReference>
<protein>
    <submittedName>
        <fullName evidence="3">Glycosyltransferase family 2 protein</fullName>
    </submittedName>
</protein>
<dbReference type="EMBL" id="JBJHQH010000001">
    <property type="protein sequence ID" value="MFK9090238.1"/>
    <property type="molecule type" value="Genomic_DNA"/>
</dbReference>
<proteinExistence type="inferred from homology"/>
<organism evidence="3 4">
    <name type="scientific">Bacillus salipaludis</name>
    <dbReference type="NCBI Taxonomy" id="2547811"/>
    <lineage>
        <taxon>Bacteria</taxon>
        <taxon>Bacillati</taxon>
        <taxon>Bacillota</taxon>
        <taxon>Bacilli</taxon>
        <taxon>Bacillales</taxon>
        <taxon>Bacillaceae</taxon>
        <taxon>Bacillus</taxon>
    </lineage>
</organism>
<dbReference type="Gene3D" id="3.90.550.10">
    <property type="entry name" value="Spore Coat Polysaccharide Biosynthesis Protein SpsA, Chain A"/>
    <property type="match status" value="1"/>
</dbReference>
<evidence type="ECO:0000256" key="1">
    <source>
        <dbReference type="ARBA" id="ARBA00006739"/>
    </source>
</evidence>
<dbReference type="RefSeq" id="WP_406578989.1">
    <property type="nucleotide sequence ID" value="NZ_JBJHQH010000001.1"/>
</dbReference>
<dbReference type="CDD" id="cd00761">
    <property type="entry name" value="Glyco_tranf_GTA_type"/>
    <property type="match status" value="1"/>
</dbReference>
<comment type="similarity">
    <text evidence="1">Belongs to the glycosyltransferase 2 family.</text>
</comment>
<keyword evidence="4" id="KW-1185">Reference proteome</keyword>
<comment type="caution">
    <text evidence="3">The sequence shown here is derived from an EMBL/GenBank/DDBJ whole genome shotgun (WGS) entry which is preliminary data.</text>
</comment>
<dbReference type="PANTHER" id="PTHR22916">
    <property type="entry name" value="GLYCOSYLTRANSFERASE"/>
    <property type="match status" value="1"/>
</dbReference>
<gene>
    <name evidence="3" type="ORF">ACJEBI_01915</name>
</gene>
<evidence type="ECO:0000259" key="2">
    <source>
        <dbReference type="Pfam" id="PF00535"/>
    </source>
</evidence>
<dbReference type="SUPFAM" id="SSF53448">
    <property type="entry name" value="Nucleotide-diphospho-sugar transferases"/>
    <property type="match status" value="1"/>
</dbReference>
<evidence type="ECO:0000313" key="3">
    <source>
        <dbReference type="EMBL" id="MFK9090238.1"/>
    </source>
</evidence>